<dbReference type="AlphaFoldDB" id="A0A0S2K4S0"/>
<reference evidence="2 3" key="1">
    <citation type="submission" date="2015-11" db="EMBL/GenBank/DDBJ databases">
        <authorList>
            <person name="Zhang Y."/>
            <person name="Guo Z."/>
        </authorList>
    </citation>
    <scope>NUCLEOTIDE SEQUENCE [LARGE SCALE GENOMIC DNA]</scope>
    <source>
        <strain evidence="2 3">KCTC 12086</strain>
    </source>
</reference>
<dbReference type="PANTHER" id="PTHR42850">
    <property type="entry name" value="METALLOPHOSPHOESTERASE"/>
    <property type="match status" value="1"/>
</dbReference>
<feature type="domain" description="Calcineurin-like phosphoesterase" evidence="1">
    <location>
        <begin position="26"/>
        <end position="143"/>
    </location>
</feature>
<dbReference type="Proteomes" id="UP000061457">
    <property type="component" value="Chromosome I"/>
</dbReference>
<dbReference type="EMBL" id="CP013187">
    <property type="protein sequence ID" value="ALO43059.1"/>
    <property type="molecule type" value="Genomic_DNA"/>
</dbReference>
<dbReference type="SUPFAM" id="SSF56300">
    <property type="entry name" value="Metallo-dependent phosphatases"/>
    <property type="match status" value="1"/>
</dbReference>
<dbReference type="PATRIC" id="fig|161398.10.peg.2626"/>
<sequence>MLKIGANAIKKVTVQKTLTIDSVKDVYVVGDLDGSLSGLQKALIRKGFVEHVDHLICLGDMIDRGSESVQLIQYLSDINADFVLGNHEHLMLESIISQDETAMHLWSSNGGAWHHDVDKAKLDSVCNLFLNSSLSIRLEYRGIEIGLSHTLPPSWNWSSPPEKSEGTVESLLWSRELFKSQKQSSNIGVNFSIHGHNSTQIPIWIGNTYHIDTNYYGRPTVVNLGNLIDERENSKV</sequence>
<dbReference type="GO" id="GO:0016791">
    <property type="term" value="F:phosphatase activity"/>
    <property type="evidence" value="ECO:0007669"/>
    <property type="project" value="TreeGrafter"/>
</dbReference>
<dbReference type="InterPro" id="IPR029052">
    <property type="entry name" value="Metallo-depent_PP-like"/>
</dbReference>
<dbReference type="GO" id="GO:0005737">
    <property type="term" value="C:cytoplasm"/>
    <property type="evidence" value="ECO:0007669"/>
    <property type="project" value="TreeGrafter"/>
</dbReference>
<dbReference type="KEGG" id="pphe:PP2015_2570"/>
<dbReference type="InterPro" id="IPR050126">
    <property type="entry name" value="Ap4A_hydrolase"/>
</dbReference>
<protein>
    <submittedName>
        <fullName evidence="2">Metallophosphoesterase</fullName>
    </submittedName>
</protein>
<name>A0A0S2K4S0_9GAMM</name>
<evidence type="ECO:0000313" key="3">
    <source>
        <dbReference type="Proteomes" id="UP000061457"/>
    </source>
</evidence>
<dbReference type="GO" id="GO:0110154">
    <property type="term" value="P:RNA decapping"/>
    <property type="evidence" value="ECO:0007669"/>
    <property type="project" value="TreeGrafter"/>
</dbReference>
<dbReference type="GO" id="GO:0008803">
    <property type="term" value="F:bis(5'-nucleosyl)-tetraphosphatase (symmetrical) activity"/>
    <property type="evidence" value="ECO:0007669"/>
    <property type="project" value="TreeGrafter"/>
</dbReference>
<dbReference type="PANTHER" id="PTHR42850:SF4">
    <property type="entry name" value="ZINC-DEPENDENT ENDOPOLYPHOSPHATASE"/>
    <property type="match status" value="1"/>
</dbReference>
<organism evidence="2 3">
    <name type="scientific">Pseudoalteromonas phenolica</name>
    <dbReference type="NCBI Taxonomy" id="161398"/>
    <lineage>
        <taxon>Bacteria</taxon>
        <taxon>Pseudomonadati</taxon>
        <taxon>Pseudomonadota</taxon>
        <taxon>Gammaproteobacteria</taxon>
        <taxon>Alteromonadales</taxon>
        <taxon>Pseudoalteromonadaceae</taxon>
        <taxon>Pseudoalteromonas</taxon>
    </lineage>
</organism>
<evidence type="ECO:0000313" key="2">
    <source>
        <dbReference type="EMBL" id="ALO43059.1"/>
    </source>
</evidence>
<accession>A0A0S2K4S0</accession>
<dbReference type="InterPro" id="IPR004843">
    <property type="entry name" value="Calcineurin-like_PHP"/>
</dbReference>
<proteinExistence type="predicted"/>
<dbReference type="Gene3D" id="3.60.21.10">
    <property type="match status" value="1"/>
</dbReference>
<dbReference type="STRING" id="161398.PP2015_2570"/>
<dbReference type="RefSeq" id="WP_227009226.1">
    <property type="nucleotide sequence ID" value="NZ_CP013187.1"/>
</dbReference>
<keyword evidence="3" id="KW-1185">Reference proteome</keyword>
<gene>
    <name evidence="2" type="ORF">PP2015_2570</name>
</gene>
<dbReference type="Pfam" id="PF00149">
    <property type="entry name" value="Metallophos"/>
    <property type="match status" value="1"/>
</dbReference>
<evidence type="ECO:0000259" key="1">
    <source>
        <dbReference type="Pfam" id="PF00149"/>
    </source>
</evidence>